<dbReference type="Proteomes" id="UP000215196">
    <property type="component" value="Chromosome 1"/>
</dbReference>
<evidence type="ECO:0000313" key="3">
    <source>
        <dbReference type="Proteomes" id="UP000215196"/>
    </source>
</evidence>
<name>A0A239XYE3_9FLAO</name>
<dbReference type="EMBL" id="LT906465">
    <property type="protein sequence ID" value="SNV51103.1"/>
    <property type="molecule type" value="Genomic_DNA"/>
</dbReference>
<feature type="signal peptide" evidence="1">
    <location>
        <begin position="1"/>
        <end position="33"/>
    </location>
</feature>
<feature type="chain" id="PRO_5013326162" evidence="1">
    <location>
        <begin position="34"/>
        <end position="303"/>
    </location>
</feature>
<evidence type="ECO:0000313" key="2">
    <source>
        <dbReference type="EMBL" id="SNV51103.1"/>
    </source>
</evidence>
<keyword evidence="1" id="KW-0732">Signal</keyword>
<dbReference type="AlphaFoldDB" id="A0A239XYE3"/>
<organism evidence="2 3">
    <name type="scientific">Chryseobacterium taklimakanense</name>
    <dbReference type="NCBI Taxonomy" id="536441"/>
    <lineage>
        <taxon>Bacteria</taxon>
        <taxon>Pseudomonadati</taxon>
        <taxon>Bacteroidota</taxon>
        <taxon>Flavobacteriia</taxon>
        <taxon>Flavobacteriales</taxon>
        <taxon>Weeksellaceae</taxon>
        <taxon>Chryseobacterium group</taxon>
        <taxon>Chryseobacterium</taxon>
    </lineage>
</organism>
<evidence type="ECO:0000256" key="1">
    <source>
        <dbReference type="SAM" id="SignalP"/>
    </source>
</evidence>
<accession>A0A239XYE3</accession>
<sequence length="303" mass="34908">MKKTLNKIPINLNIMKPFFYTILSFLFSASVFAQTSTPEIRITQLPELDMGEGVNVHIISPEPIQFVDLSSDFLVGDLPAENIARIKINPAPKDSISSKQFNKKIMKSSEEVGVVTVVGQSFMAQYRVLFGSSDRINVQTNIQIQPEDMQPLEFPKQAFSNTELHRFSKNIIEKTYKTPLRTVNELKLSLQLNNVYVVGDYIFLDINIANKSNMSYQIDDVKFSVEDKKIYKATNNQSIEMKPIYRFQSQKGFKKNYRNIYVFKKFTYPNSKILKIRFVEEQLSGRTIEMGIKYSDILNADTF</sequence>
<dbReference type="Pfam" id="PF13595">
    <property type="entry name" value="DUF4138"/>
    <property type="match status" value="1"/>
</dbReference>
<keyword evidence="3" id="KW-1185">Reference proteome</keyword>
<gene>
    <name evidence="2" type="ORF">SAMEA4412677_02600</name>
</gene>
<dbReference type="InterPro" id="IPR022298">
    <property type="entry name" value="Conjug_transposon_TraN"/>
</dbReference>
<proteinExistence type="predicted"/>
<dbReference type="KEGG" id="ctak:4412677_02600"/>
<protein>
    <submittedName>
        <fullName evidence="2">Bacteroides conjugative transposon TraN protein</fullName>
    </submittedName>
</protein>
<reference evidence="2 3" key="1">
    <citation type="submission" date="2017-06" db="EMBL/GenBank/DDBJ databases">
        <authorList>
            <consortium name="Pathogen Informatics"/>
        </authorList>
    </citation>
    <scope>NUCLEOTIDE SEQUENCE [LARGE SCALE GENOMIC DNA]</scope>
    <source>
        <strain evidence="2 3">NCTC13490</strain>
    </source>
</reference>